<reference evidence="1 2" key="1">
    <citation type="submission" date="2019-08" db="EMBL/GenBank/DDBJ databases">
        <title>Bacillus genomes from the desert of Cuatro Cienegas, Coahuila.</title>
        <authorList>
            <person name="Olmedo-Alvarez G."/>
        </authorList>
    </citation>
    <scope>NUCLEOTIDE SEQUENCE [LARGE SCALE GENOMIC DNA]</scope>
    <source>
        <strain evidence="1 2">CH108_3D</strain>
    </source>
</reference>
<gene>
    <name evidence="1" type="ORF">FZC83_01805</name>
</gene>
<proteinExistence type="predicted"/>
<dbReference type="EMBL" id="VTEQ01000001">
    <property type="protein sequence ID" value="TYS56330.1"/>
    <property type="molecule type" value="Genomic_DNA"/>
</dbReference>
<sequence>MVFGKRKEFKNVTSELVFNPVKKFSAYLVVDGEIKPIVVEGKFRSQVIADVKAIAKAAEAKFDGKIYPVTN</sequence>
<dbReference type="RefSeq" id="WP_148984364.1">
    <property type="nucleotide sequence ID" value="NZ_JBNILK010000001.1"/>
</dbReference>
<accession>A0A5D4RZD1</accession>
<comment type="caution">
    <text evidence="1">The sequence shown here is derived from an EMBL/GenBank/DDBJ whole genome shotgun (WGS) entry which is preliminary data.</text>
</comment>
<evidence type="ECO:0000313" key="1">
    <source>
        <dbReference type="EMBL" id="TYS56330.1"/>
    </source>
</evidence>
<protein>
    <submittedName>
        <fullName evidence="1">Uncharacterized protein</fullName>
    </submittedName>
</protein>
<organism evidence="1 2">
    <name type="scientific">Rossellomorea marisflavi</name>
    <dbReference type="NCBI Taxonomy" id="189381"/>
    <lineage>
        <taxon>Bacteria</taxon>
        <taxon>Bacillati</taxon>
        <taxon>Bacillota</taxon>
        <taxon>Bacilli</taxon>
        <taxon>Bacillales</taxon>
        <taxon>Bacillaceae</taxon>
        <taxon>Rossellomorea</taxon>
    </lineage>
</organism>
<evidence type="ECO:0000313" key="2">
    <source>
        <dbReference type="Proteomes" id="UP000322997"/>
    </source>
</evidence>
<name>A0A5D4RZD1_9BACI</name>
<dbReference type="Proteomes" id="UP000322997">
    <property type="component" value="Unassembled WGS sequence"/>
</dbReference>
<dbReference type="AlphaFoldDB" id="A0A5D4RZD1"/>